<dbReference type="InterPro" id="IPR013320">
    <property type="entry name" value="ConA-like_dom_sf"/>
</dbReference>
<dbReference type="AlphaFoldDB" id="A0A7G6YBD1"/>
<keyword evidence="3 5" id="KW-0378">Hydrolase</keyword>
<comment type="similarity">
    <text evidence="1 5">Belongs to the glycosyl hydrolase 32 family.</text>
</comment>
<dbReference type="InterPro" id="IPR051214">
    <property type="entry name" value="GH32_Enzymes"/>
</dbReference>
<reference evidence="9" key="1">
    <citation type="submission" date="2019-09" db="EMBL/GenBank/DDBJ databases">
        <title>Antimicrobial potential of Antarctic Bacteria.</title>
        <authorList>
            <person name="Benaud N."/>
            <person name="Edwards R.J."/>
            <person name="Ferrari B.C."/>
        </authorList>
    </citation>
    <scope>NUCLEOTIDE SEQUENCE [LARGE SCALE GENOMIC DNA]</scope>
    <source>
        <strain evidence="9">INR9</strain>
    </source>
</reference>
<feature type="domain" description="Glycosyl hydrolase family 32 C-terminal" evidence="7">
    <location>
        <begin position="316"/>
        <end position="418"/>
    </location>
</feature>
<dbReference type="EMBL" id="CP043641">
    <property type="protein sequence ID" value="QNE35796.1"/>
    <property type="molecule type" value="Genomic_DNA"/>
</dbReference>
<evidence type="ECO:0000256" key="5">
    <source>
        <dbReference type="RuleBase" id="RU362110"/>
    </source>
</evidence>
<dbReference type="Gene3D" id="2.60.120.560">
    <property type="entry name" value="Exo-inulinase, domain 1"/>
    <property type="match status" value="1"/>
</dbReference>
<protein>
    <recommendedName>
        <fullName evidence="2">beta-fructofuranosidase</fullName>
        <ecNumber evidence="2">3.2.1.26</ecNumber>
    </recommendedName>
</protein>
<dbReference type="PANTHER" id="PTHR43101:SF1">
    <property type="entry name" value="BETA-FRUCTOSIDASE"/>
    <property type="match status" value="1"/>
</dbReference>
<dbReference type="InterPro" id="IPR013148">
    <property type="entry name" value="Glyco_hydro_32_N"/>
</dbReference>
<dbReference type="InterPro" id="IPR013189">
    <property type="entry name" value="Glyco_hydro_32_C"/>
</dbReference>
<dbReference type="Pfam" id="PF08244">
    <property type="entry name" value="Glyco_hydro_32C"/>
    <property type="match status" value="1"/>
</dbReference>
<dbReference type="InterPro" id="IPR023296">
    <property type="entry name" value="Glyco_hydro_beta-prop_sf"/>
</dbReference>
<proteinExistence type="inferred from homology"/>
<keyword evidence="4 5" id="KW-0326">Glycosidase</keyword>
<dbReference type="GO" id="GO:0004564">
    <property type="term" value="F:beta-fructofuranosidase activity"/>
    <property type="evidence" value="ECO:0007669"/>
    <property type="project" value="UniProtKB-EC"/>
</dbReference>
<dbReference type="SMART" id="SM00640">
    <property type="entry name" value="Glyco_32"/>
    <property type="match status" value="1"/>
</dbReference>
<dbReference type="PANTHER" id="PTHR43101">
    <property type="entry name" value="BETA-FRUCTOSIDASE"/>
    <property type="match status" value="1"/>
</dbReference>
<organism evidence="8 9">
    <name type="scientific">Leifsonia shinshuensis</name>
    <dbReference type="NCBI Taxonomy" id="150026"/>
    <lineage>
        <taxon>Bacteria</taxon>
        <taxon>Bacillati</taxon>
        <taxon>Actinomycetota</taxon>
        <taxon>Actinomycetes</taxon>
        <taxon>Micrococcales</taxon>
        <taxon>Microbacteriaceae</taxon>
        <taxon>Leifsonia</taxon>
    </lineage>
</organism>
<evidence type="ECO:0000313" key="8">
    <source>
        <dbReference type="EMBL" id="QNE35796.1"/>
    </source>
</evidence>
<name>A0A7G6YBD1_9MICO</name>
<evidence type="ECO:0000259" key="7">
    <source>
        <dbReference type="Pfam" id="PF08244"/>
    </source>
</evidence>
<evidence type="ECO:0000259" key="6">
    <source>
        <dbReference type="Pfam" id="PF00251"/>
    </source>
</evidence>
<sequence length="454" mass="48260">MHDHHLPQFHVRLSRGYVNDPNGPVQFGGTTHLYFQSRSLADLSVPVEWGHATTDDLVHWTLHRPAMSPVPGGLDSGGCWSGNTVVDGDRVRAFYSGKVDDSPFQSILTAVSDEDGANFSRPVQVVTDPAPEEGVTMFRDPFVWRDGSRWHMVVGAAIPDGTAAMRLYGSADGSDWQYEGELSRLRRTVVDGVDTGEGWECPQLIAADGREVALVSSWSHAGGPGSVLAFPVDSAPVPRRVDDGHDFYAASVMREGSFGQVLFGWIMEGRDTAGWREAGWAGAISLPRRVWLDGDVLRTGPHPAVDGLRDGPARPADGATIGAQAEFVIPSVADSGTISLRFGAHERLDLTVDVAAGTLTLDRGSASSAPGVAADGVTVAQAFDDRSDWAARVFLDGSVVEVFTSAGRSITTRVYPTSPPPWRVEAPGGTVVWDIAPAIAAATDAGSRLALPVS</sequence>
<evidence type="ECO:0000313" key="9">
    <source>
        <dbReference type="Proteomes" id="UP000515511"/>
    </source>
</evidence>
<evidence type="ECO:0000256" key="1">
    <source>
        <dbReference type="ARBA" id="ARBA00009902"/>
    </source>
</evidence>
<dbReference type="RefSeq" id="WP_185275262.1">
    <property type="nucleotide sequence ID" value="NZ_CP043641.1"/>
</dbReference>
<dbReference type="Gene3D" id="2.115.10.20">
    <property type="entry name" value="Glycosyl hydrolase domain, family 43"/>
    <property type="match status" value="1"/>
</dbReference>
<feature type="domain" description="Glycosyl hydrolase family 32 N-terminal" evidence="6">
    <location>
        <begin position="10"/>
        <end position="296"/>
    </location>
</feature>
<dbReference type="KEGG" id="lse:F1C12_12090"/>
<dbReference type="EC" id="3.2.1.26" evidence="2"/>
<gene>
    <name evidence="8" type="ORF">F1C12_12090</name>
</gene>
<evidence type="ECO:0000256" key="3">
    <source>
        <dbReference type="ARBA" id="ARBA00022801"/>
    </source>
</evidence>
<dbReference type="InterPro" id="IPR001362">
    <property type="entry name" value="Glyco_hydro_32"/>
</dbReference>
<dbReference type="CDD" id="cd08996">
    <property type="entry name" value="GH32_FFase"/>
    <property type="match status" value="1"/>
</dbReference>
<dbReference type="SUPFAM" id="SSF75005">
    <property type="entry name" value="Arabinanase/levansucrase/invertase"/>
    <property type="match status" value="1"/>
</dbReference>
<evidence type="ECO:0000256" key="4">
    <source>
        <dbReference type="ARBA" id="ARBA00023295"/>
    </source>
</evidence>
<dbReference type="GO" id="GO:0005975">
    <property type="term" value="P:carbohydrate metabolic process"/>
    <property type="evidence" value="ECO:0007669"/>
    <property type="project" value="InterPro"/>
</dbReference>
<accession>A0A7G6YBD1</accession>
<dbReference type="SUPFAM" id="SSF49899">
    <property type="entry name" value="Concanavalin A-like lectins/glucanases"/>
    <property type="match status" value="1"/>
</dbReference>
<evidence type="ECO:0000256" key="2">
    <source>
        <dbReference type="ARBA" id="ARBA00012758"/>
    </source>
</evidence>
<dbReference type="Pfam" id="PF00251">
    <property type="entry name" value="Glyco_hydro_32N"/>
    <property type="match status" value="1"/>
</dbReference>
<dbReference type="Proteomes" id="UP000515511">
    <property type="component" value="Chromosome"/>
</dbReference>